<reference evidence="2" key="1">
    <citation type="submission" date="2021-02" db="EMBL/GenBank/DDBJ databases">
        <authorList>
            <person name="Dougan E. K."/>
            <person name="Rhodes N."/>
            <person name="Thang M."/>
            <person name="Chan C."/>
        </authorList>
    </citation>
    <scope>NUCLEOTIDE SEQUENCE</scope>
</reference>
<feature type="non-terminal residue" evidence="2">
    <location>
        <position position="1"/>
    </location>
</feature>
<organism evidence="2 3">
    <name type="scientific">Symbiodinium pilosum</name>
    <name type="common">Dinoflagellate</name>
    <dbReference type="NCBI Taxonomy" id="2952"/>
    <lineage>
        <taxon>Eukaryota</taxon>
        <taxon>Sar</taxon>
        <taxon>Alveolata</taxon>
        <taxon>Dinophyceae</taxon>
        <taxon>Suessiales</taxon>
        <taxon>Symbiodiniaceae</taxon>
        <taxon>Symbiodinium</taxon>
    </lineage>
</organism>
<evidence type="ECO:0000313" key="2">
    <source>
        <dbReference type="EMBL" id="CAE7377894.1"/>
    </source>
</evidence>
<gene>
    <name evidence="2" type="ORF">SPIL2461_LOCUS9193</name>
</gene>
<sequence>SCNQAFCTILLHKLAKSAVPTGLAQDSFQGFSEMAAELAGQMSPAAWVSEISHCSAQANANKTHVILDLRPVLFGSIAKHADTIIKLLESYEGERLGRKPPGGLSRRARGIDGGGVTWHVIETAKLVAADNGLVATGKDATYTVLDRGSKLQGALSALFGKMWDYPPLSDIVQDHTRFMLIATSIKAVYDHTARKMELQARLVVAQDGKHVRVKHNCGDSPTYLQQHPELAQTATKRQRTQHRSLPPSRASRVEPSAAPTP</sequence>
<dbReference type="AlphaFoldDB" id="A0A812Q9Q6"/>
<protein>
    <submittedName>
        <fullName evidence="2">Uncharacterized protein</fullName>
    </submittedName>
</protein>
<dbReference type="OrthoDB" id="407216at2759"/>
<feature type="non-terminal residue" evidence="2">
    <location>
        <position position="261"/>
    </location>
</feature>
<accession>A0A812Q9Q6</accession>
<name>A0A812Q9Q6_SYMPI</name>
<proteinExistence type="predicted"/>
<comment type="caution">
    <text evidence="2">The sequence shown here is derived from an EMBL/GenBank/DDBJ whole genome shotgun (WGS) entry which is preliminary data.</text>
</comment>
<dbReference type="EMBL" id="CAJNIZ010015783">
    <property type="protein sequence ID" value="CAE7377894.1"/>
    <property type="molecule type" value="Genomic_DNA"/>
</dbReference>
<evidence type="ECO:0000256" key="1">
    <source>
        <dbReference type="SAM" id="MobiDB-lite"/>
    </source>
</evidence>
<keyword evidence="3" id="KW-1185">Reference proteome</keyword>
<evidence type="ECO:0000313" key="3">
    <source>
        <dbReference type="Proteomes" id="UP000649617"/>
    </source>
</evidence>
<feature type="region of interest" description="Disordered" evidence="1">
    <location>
        <begin position="232"/>
        <end position="261"/>
    </location>
</feature>
<dbReference type="Proteomes" id="UP000649617">
    <property type="component" value="Unassembled WGS sequence"/>
</dbReference>